<feature type="region of interest" description="Disordered" evidence="1">
    <location>
        <begin position="224"/>
        <end position="326"/>
    </location>
</feature>
<feature type="compositionally biased region" description="Low complexity" evidence="1">
    <location>
        <begin position="276"/>
        <end position="311"/>
    </location>
</feature>
<dbReference type="OrthoDB" id="2275770at2759"/>
<organism evidence="2 3">
    <name type="scientific">Hesseltinella vesiculosa</name>
    <dbReference type="NCBI Taxonomy" id="101127"/>
    <lineage>
        <taxon>Eukaryota</taxon>
        <taxon>Fungi</taxon>
        <taxon>Fungi incertae sedis</taxon>
        <taxon>Mucoromycota</taxon>
        <taxon>Mucoromycotina</taxon>
        <taxon>Mucoromycetes</taxon>
        <taxon>Mucorales</taxon>
        <taxon>Cunninghamellaceae</taxon>
        <taxon>Hesseltinella</taxon>
    </lineage>
</organism>
<keyword evidence="3" id="KW-1185">Reference proteome</keyword>
<protein>
    <submittedName>
        <fullName evidence="2">Uncharacterized protein</fullName>
    </submittedName>
</protein>
<dbReference type="Proteomes" id="UP000242146">
    <property type="component" value="Unassembled WGS sequence"/>
</dbReference>
<dbReference type="AlphaFoldDB" id="A0A1X2GMD4"/>
<proteinExistence type="predicted"/>
<evidence type="ECO:0000313" key="3">
    <source>
        <dbReference type="Proteomes" id="UP000242146"/>
    </source>
</evidence>
<accession>A0A1X2GMD4</accession>
<comment type="caution">
    <text evidence="2">The sequence shown here is derived from an EMBL/GenBank/DDBJ whole genome shotgun (WGS) entry which is preliminary data.</text>
</comment>
<gene>
    <name evidence="2" type="ORF">DM01DRAFT_1334802</name>
</gene>
<reference evidence="2 3" key="1">
    <citation type="submission" date="2016-07" db="EMBL/GenBank/DDBJ databases">
        <title>Pervasive Adenine N6-methylation of Active Genes in Fungi.</title>
        <authorList>
            <consortium name="DOE Joint Genome Institute"/>
            <person name="Mondo S.J."/>
            <person name="Dannebaum R.O."/>
            <person name="Kuo R.C."/>
            <person name="Labutti K."/>
            <person name="Haridas S."/>
            <person name="Kuo A."/>
            <person name="Salamov A."/>
            <person name="Ahrendt S.R."/>
            <person name="Lipzen A."/>
            <person name="Sullivan W."/>
            <person name="Andreopoulos W.B."/>
            <person name="Clum A."/>
            <person name="Lindquist E."/>
            <person name="Daum C."/>
            <person name="Ramamoorthy G.K."/>
            <person name="Gryganskyi A."/>
            <person name="Culley D."/>
            <person name="Magnuson J.K."/>
            <person name="James T.Y."/>
            <person name="O'Malley M.A."/>
            <person name="Stajich J.E."/>
            <person name="Spatafora J.W."/>
            <person name="Visel A."/>
            <person name="Grigoriev I.V."/>
        </authorList>
    </citation>
    <scope>NUCLEOTIDE SEQUENCE [LARGE SCALE GENOMIC DNA]</scope>
    <source>
        <strain evidence="2 3">NRRL 3301</strain>
    </source>
</reference>
<sequence length="326" mass="36013">MNTSGPTPPPSVNSPKANALTLTPCTHFNNLTLNSSSNIRTKVIPAVEAPSTNFNDRMEKAMFEDDDDDTPEHPNLTMVIGENKIRFDRWFHDDNTPNFDLDEEDEEFLDASPSLRRHKSDPHFDPTNDWFDDVFVDSNDLPSTLPANIPINTNASSDDPNAMDDIDAFFNDENEATEWWTKHYGKMTELQQKLPVDPKLLNRLDAHTIRRPMQLITVVTPTVPKMDQTQEDRAASSVYGPARKKKVIGPNSSGIRFIRSLSPTRTALRKGKEPDTSSQLQQPSSSSSASTSLSSSFASTSSSAASSSSSTKNMLLSPSPSPSPEL</sequence>
<name>A0A1X2GMD4_9FUNG</name>
<dbReference type="EMBL" id="MCGT01000010">
    <property type="protein sequence ID" value="ORX56330.1"/>
    <property type="molecule type" value="Genomic_DNA"/>
</dbReference>
<evidence type="ECO:0000256" key="1">
    <source>
        <dbReference type="SAM" id="MobiDB-lite"/>
    </source>
</evidence>
<evidence type="ECO:0000313" key="2">
    <source>
        <dbReference type="EMBL" id="ORX56330.1"/>
    </source>
</evidence>